<dbReference type="AlphaFoldDB" id="A0A150QMJ0"/>
<dbReference type="Proteomes" id="UP000075260">
    <property type="component" value="Unassembled WGS sequence"/>
</dbReference>
<comment type="caution">
    <text evidence="2">The sequence shown here is derived from an EMBL/GenBank/DDBJ whole genome shotgun (WGS) entry which is preliminary data.</text>
</comment>
<reference evidence="2 3" key="1">
    <citation type="submission" date="2014-02" db="EMBL/GenBank/DDBJ databases">
        <title>The small core and large imbalanced accessory genome model reveals a collaborative survival strategy of Sorangium cellulosum strains in nature.</title>
        <authorList>
            <person name="Han K."/>
            <person name="Peng R."/>
            <person name="Blom J."/>
            <person name="Li Y.-Z."/>
        </authorList>
    </citation>
    <scope>NUCLEOTIDE SEQUENCE [LARGE SCALE GENOMIC DNA]</scope>
    <source>
        <strain evidence="2 3">So0008-312</strain>
    </source>
</reference>
<keyword evidence="1" id="KW-0812">Transmembrane</keyword>
<evidence type="ECO:0000313" key="3">
    <source>
        <dbReference type="Proteomes" id="UP000075260"/>
    </source>
</evidence>
<feature type="transmembrane region" description="Helical" evidence="1">
    <location>
        <begin position="89"/>
        <end position="114"/>
    </location>
</feature>
<dbReference type="RefSeq" id="WP_061608592.1">
    <property type="nucleotide sequence ID" value="NZ_JEMA01000492.1"/>
</dbReference>
<organism evidence="2 3">
    <name type="scientific">Sorangium cellulosum</name>
    <name type="common">Polyangium cellulosum</name>
    <dbReference type="NCBI Taxonomy" id="56"/>
    <lineage>
        <taxon>Bacteria</taxon>
        <taxon>Pseudomonadati</taxon>
        <taxon>Myxococcota</taxon>
        <taxon>Polyangia</taxon>
        <taxon>Polyangiales</taxon>
        <taxon>Polyangiaceae</taxon>
        <taxon>Sorangium</taxon>
    </lineage>
</organism>
<sequence length="118" mass="12342">MLANDVGAVRRRWSVLVVGLLAGAVAQHWIVGARIAHAATICWKTGAEAGLITMHGVPQIMFLLVSGIGVASSVLAAQRLLLQRGLGGYMALLSAAAYIAGITVWCALLATPFVRIVH</sequence>
<name>A0A150QMJ0_SORCE</name>
<proteinExistence type="predicted"/>
<feature type="transmembrane region" description="Helical" evidence="1">
    <location>
        <begin position="57"/>
        <end position="77"/>
    </location>
</feature>
<protein>
    <submittedName>
        <fullName evidence="2">Uncharacterized protein</fullName>
    </submittedName>
</protein>
<evidence type="ECO:0000256" key="1">
    <source>
        <dbReference type="SAM" id="Phobius"/>
    </source>
</evidence>
<accession>A0A150QMJ0</accession>
<gene>
    <name evidence="2" type="ORF">BE15_20300</name>
</gene>
<keyword evidence="1" id="KW-1133">Transmembrane helix</keyword>
<evidence type="ECO:0000313" key="2">
    <source>
        <dbReference type="EMBL" id="KYF69164.1"/>
    </source>
</evidence>
<dbReference type="EMBL" id="JEMA01000492">
    <property type="protein sequence ID" value="KYF69164.1"/>
    <property type="molecule type" value="Genomic_DNA"/>
</dbReference>
<keyword evidence="1" id="KW-0472">Membrane</keyword>